<feature type="domain" description="Zinc knuckle CX2CX4HX4C" evidence="3">
    <location>
        <begin position="40"/>
        <end position="87"/>
    </location>
</feature>
<dbReference type="PANTHER" id="PTHR31286">
    <property type="entry name" value="GLYCINE-RICH CELL WALL STRUCTURAL PROTEIN 1.8-LIKE"/>
    <property type="match status" value="1"/>
</dbReference>
<keyword evidence="5" id="KW-1185">Reference proteome</keyword>
<evidence type="ECO:0000256" key="1">
    <source>
        <dbReference type="SAM" id="Coils"/>
    </source>
</evidence>
<dbReference type="Proteomes" id="UP000594261">
    <property type="component" value="Chromosome 1"/>
</dbReference>
<protein>
    <recommendedName>
        <fullName evidence="3">Zinc knuckle CX2CX4HX4C domain-containing protein</fullName>
    </recommendedName>
</protein>
<dbReference type="PANTHER" id="PTHR31286:SF167">
    <property type="entry name" value="OS09G0268800 PROTEIN"/>
    <property type="match status" value="1"/>
</dbReference>
<sequence length="350" mass="39525">MKTRSPKIAEKICETIGTVSKPADNTEVDGDGFIRVRVKVDVSKPLCRGRVISLENGRELWVSFKYECLPNLCYWCGCLTHADKDCDLWIDSEGTLQLETQQYGPWIRAQPFTRTRKNVVVVPGFYSKKSNSTKAAPSNQSRKPPMVVVRKGGPSPEIIRSEKEGEVQSVTTDSAPDIQGEDPLFPNQIPTVQLYPNIADPVFMAEKKSDEIFEEQIQEIDRELSKFEANREHSRDKQEENNLEFLTINGEGSSTKVYSRALNSHPLKCRPASALADISNNPELNIRRWKRINRAETESDIVMEDAVGEKRSGREEDQPELLKKLKLVSRVDEVVTNILAEAGSQPHQNQ</sequence>
<dbReference type="EMBL" id="LRBV02000001">
    <property type="status" value="NOT_ANNOTATED_CDS"/>
    <property type="molecule type" value="Genomic_DNA"/>
</dbReference>
<evidence type="ECO:0000259" key="3">
    <source>
        <dbReference type="Pfam" id="PF14392"/>
    </source>
</evidence>
<accession>A0A7N2KMA2</accession>
<proteinExistence type="predicted"/>
<evidence type="ECO:0000256" key="2">
    <source>
        <dbReference type="SAM" id="MobiDB-lite"/>
    </source>
</evidence>
<organism evidence="4 5">
    <name type="scientific">Quercus lobata</name>
    <name type="common">Valley oak</name>
    <dbReference type="NCBI Taxonomy" id="97700"/>
    <lineage>
        <taxon>Eukaryota</taxon>
        <taxon>Viridiplantae</taxon>
        <taxon>Streptophyta</taxon>
        <taxon>Embryophyta</taxon>
        <taxon>Tracheophyta</taxon>
        <taxon>Spermatophyta</taxon>
        <taxon>Magnoliopsida</taxon>
        <taxon>eudicotyledons</taxon>
        <taxon>Gunneridae</taxon>
        <taxon>Pentapetalae</taxon>
        <taxon>rosids</taxon>
        <taxon>fabids</taxon>
        <taxon>Fagales</taxon>
        <taxon>Fagaceae</taxon>
        <taxon>Quercus</taxon>
    </lineage>
</organism>
<evidence type="ECO:0000313" key="4">
    <source>
        <dbReference type="EnsemblPlants" id="QL01p013473:mrna:CDS:1"/>
    </source>
</evidence>
<dbReference type="AlphaFoldDB" id="A0A7N2KMA2"/>
<keyword evidence="1" id="KW-0175">Coiled coil</keyword>
<dbReference type="InterPro" id="IPR040256">
    <property type="entry name" value="At4g02000-like"/>
</dbReference>
<feature type="coiled-coil region" evidence="1">
    <location>
        <begin position="210"/>
        <end position="237"/>
    </location>
</feature>
<feature type="region of interest" description="Disordered" evidence="2">
    <location>
        <begin position="163"/>
        <end position="182"/>
    </location>
</feature>
<reference evidence="4" key="2">
    <citation type="submission" date="2021-01" db="UniProtKB">
        <authorList>
            <consortium name="EnsemblPlants"/>
        </authorList>
    </citation>
    <scope>IDENTIFICATION</scope>
</reference>
<feature type="region of interest" description="Disordered" evidence="2">
    <location>
        <begin position="128"/>
        <end position="158"/>
    </location>
</feature>
<dbReference type="InParanoid" id="A0A7N2KMA2"/>
<feature type="compositionally biased region" description="Polar residues" evidence="2">
    <location>
        <begin position="128"/>
        <end position="142"/>
    </location>
</feature>
<dbReference type="InterPro" id="IPR025836">
    <property type="entry name" value="Zn_knuckle_CX2CX4HX4C"/>
</dbReference>
<name>A0A7N2KMA2_QUELO</name>
<evidence type="ECO:0000313" key="5">
    <source>
        <dbReference type="Proteomes" id="UP000594261"/>
    </source>
</evidence>
<dbReference type="EnsemblPlants" id="QL01p013473:mrna">
    <property type="protein sequence ID" value="QL01p013473:mrna:CDS:1"/>
    <property type="gene ID" value="QL01p013473"/>
</dbReference>
<reference evidence="4 5" key="1">
    <citation type="journal article" date="2016" name="G3 (Bethesda)">
        <title>First Draft Assembly and Annotation of the Genome of a California Endemic Oak Quercus lobata Nee (Fagaceae).</title>
        <authorList>
            <person name="Sork V.L."/>
            <person name="Fitz-Gibbon S.T."/>
            <person name="Puiu D."/>
            <person name="Crepeau M."/>
            <person name="Gugger P.F."/>
            <person name="Sherman R."/>
            <person name="Stevens K."/>
            <person name="Langley C.H."/>
            <person name="Pellegrini M."/>
            <person name="Salzberg S.L."/>
        </authorList>
    </citation>
    <scope>NUCLEOTIDE SEQUENCE [LARGE SCALE GENOMIC DNA]</scope>
    <source>
        <strain evidence="4 5">cv. SW786</strain>
    </source>
</reference>
<dbReference type="Pfam" id="PF14392">
    <property type="entry name" value="zf-CCHC_4"/>
    <property type="match status" value="1"/>
</dbReference>
<dbReference type="Gramene" id="QL01p013473:mrna">
    <property type="protein sequence ID" value="QL01p013473:mrna:CDS:1"/>
    <property type="gene ID" value="QL01p013473"/>
</dbReference>